<evidence type="ECO:0000256" key="8">
    <source>
        <dbReference type="SAM" id="SignalP"/>
    </source>
</evidence>
<keyword evidence="1 8" id="KW-0732">Signal</keyword>
<protein>
    <recommendedName>
        <fullName evidence="9">SRCR domain-containing protein</fullName>
    </recommendedName>
</protein>
<gene>
    <name evidence="10" type="ORF">OXD698_LOCUS296</name>
</gene>
<feature type="domain" description="SRCR" evidence="9">
    <location>
        <begin position="1221"/>
        <end position="1325"/>
    </location>
</feature>
<dbReference type="Gene3D" id="2.160.20.10">
    <property type="entry name" value="Single-stranded right-handed beta-helix, Pectin lyase-like"/>
    <property type="match status" value="2"/>
</dbReference>
<keyword evidence="7" id="KW-1133">Transmembrane helix</keyword>
<dbReference type="InterPro" id="IPR006626">
    <property type="entry name" value="PbH1"/>
</dbReference>
<keyword evidence="2" id="KW-0677">Repeat</keyword>
<evidence type="ECO:0000256" key="2">
    <source>
        <dbReference type="ARBA" id="ARBA00022737"/>
    </source>
</evidence>
<dbReference type="SUPFAM" id="SSF51126">
    <property type="entry name" value="Pectin lyase-like"/>
    <property type="match status" value="2"/>
</dbReference>
<keyword evidence="4" id="KW-0325">Glycoprotein</keyword>
<reference evidence="10" key="1">
    <citation type="submission" date="2021-02" db="EMBL/GenBank/DDBJ databases">
        <authorList>
            <person name="Nowell W R."/>
        </authorList>
    </citation>
    <scope>NUCLEOTIDE SEQUENCE</scope>
</reference>
<evidence type="ECO:0000256" key="4">
    <source>
        <dbReference type="ARBA" id="ARBA00023180"/>
    </source>
</evidence>
<feature type="region of interest" description="Disordered" evidence="6">
    <location>
        <begin position="3004"/>
        <end position="3025"/>
    </location>
</feature>
<comment type="caution">
    <text evidence="5">Lacks conserved residue(s) required for the propagation of feature annotation.</text>
</comment>
<dbReference type="SMART" id="SM00202">
    <property type="entry name" value="SR"/>
    <property type="match status" value="3"/>
</dbReference>
<dbReference type="GO" id="GO:0045217">
    <property type="term" value="P:cell-cell junction maintenance"/>
    <property type="evidence" value="ECO:0007669"/>
    <property type="project" value="TreeGrafter"/>
</dbReference>
<keyword evidence="3 5" id="KW-1015">Disulfide bond</keyword>
<dbReference type="InterPro" id="IPR012334">
    <property type="entry name" value="Pectin_lyas_fold"/>
</dbReference>
<feature type="disulfide bond" evidence="5">
    <location>
        <begin position="2242"/>
        <end position="2252"/>
    </location>
</feature>
<dbReference type="GO" id="GO:0016020">
    <property type="term" value="C:membrane"/>
    <property type="evidence" value="ECO:0007669"/>
    <property type="project" value="InterPro"/>
</dbReference>
<feature type="signal peptide" evidence="8">
    <location>
        <begin position="1"/>
        <end position="18"/>
    </location>
</feature>
<feature type="chain" id="PRO_5032727526" description="SRCR domain-containing protein" evidence="8">
    <location>
        <begin position="19"/>
        <end position="3240"/>
    </location>
</feature>
<feature type="domain" description="SRCR" evidence="9">
    <location>
        <begin position="109"/>
        <end position="217"/>
    </location>
</feature>
<dbReference type="InterPro" id="IPR016187">
    <property type="entry name" value="CTDL_fold"/>
</dbReference>
<evidence type="ECO:0000256" key="5">
    <source>
        <dbReference type="PROSITE-ProRule" id="PRU00196"/>
    </source>
</evidence>
<dbReference type="PROSITE" id="PS50287">
    <property type="entry name" value="SRCR_2"/>
    <property type="match status" value="3"/>
</dbReference>
<evidence type="ECO:0000313" key="10">
    <source>
        <dbReference type="EMBL" id="CAF3483791.1"/>
    </source>
</evidence>
<feature type="region of interest" description="Disordered" evidence="6">
    <location>
        <begin position="3137"/>
        <end position="3240"/>
    </location>
</feature>
<dbReference type="SUPFAM" id="SSF56487">
    <property type="entry name" value="SRCR-like"/>
    <property type="match status" value="3"/>
</dbReference>
<evidence type="ECO:0000259" key="9">
    <source>
        <dbReference type="PROSITE" id="PS50287"/>
    </source>
</evidence>
<dbReference type="InterPro" id="IPR001190">
    <property type="entry name" value="SRCR"/>
</dbReference>
<keyword evidence="7" id="KW-0812">Transmembrane</keyword>
<feature type="compositionally biased region" description="Polar residues" evidence="6">
    <location>
        <begin position="3162"/>
        <end position="3177"/>
    </location>
</feature>
<organism evidence="10 11">
    <name type="scientific">Adineta steineri</name>
    <dbReference type="NCBI Taxonomy" id="433720"/>
    <lineage>
        <taxon>Eukaryota</taxon>
        <taxon>Metazoa</taxon>
        <taxon>Spiralia</taxon>
        <taxon>Gnathifera</taxon>
        <taxon>Rotifera</taxon>
        <taxon>Eurotatoria</taxon>
        <taxon>Bdelloidea</taxon>
        <taxon>Adinetida</taxon>
        <taxon>Adinetidae</taxon>
        <taxon>Adineta</taxon>
    </lineage>
</organism>
<feature type="domain" description="SRCR" evidence="9">
    <location>
        <begin position="2167"/>
        <end position="2271"/>
    </location>
</feature>
<dbReference type="SMART" id="SM00710">
    <property type="entry name" value="PbH1"/>
    <property type="match status" value="13"/>
</dbReference>
<dbReference type="InterPro" id="IPR053243">
    <property type="entry name" value="SJ_maturation_regulator"/>
</dbReference>
<feature type="transmembrane region" description="Helical" evidence="7">
    <location>
        <begin position="2970"/>
        <end position="2993"/>
    </location>
</feature>
<dbReference type="Pfam" id="PF00530">
    <property type="entry name" value="SRCR"/>
    <property type="match status" value="2"/>
</dbReference>
<comment type="caution">
    <text evidence="10">The sequence shown here is derived from an EMBL/GenBank/DDBJ whole genome shotgun (WGS) entry which is preliminary data.</text>
</comment>
<dbReference type="InterPro" id="IPR011050">
    <property type="entry name" value="Pectin_lyase_fold/virulence"/>
</dbReference>
<dbReference type="PANTHER" id="PTHR47653:SF1">
    <property type="entry name" value="DELETED IN MALIGNANT BRAIN TUMORS 1 PROTEIN"/>
    <property type="match status" value="1"/>
</dbReference>
<dbReference type="SUPFAM" id="SSF56436">
    <property type="entry name" value="C-type lectin-like"/>
    <property type="match status" value="1"/>
</dbReference>
<evidence type="ECO:0000256" key="3">
    <source>
        <dbReference type="ARBA" id="ARBA00023157"/>
    </source>
</evidence>
<dbReference type="Gene3D" id="3.10.250.10">
    <property type="entry name" value="SRCR-like domain"/>
    <property type="match status" value="3"/>
</dbReference>
<sequence>MALLHLVIILVSFNFYQTTILPNLVGDILLTRLESPYDSTGDAIIPYGSTVTIESGTTLRFSRGSQLIVRGTLLAKGTFDRRIIFTSSTSALYYDQQQIYRKSDSNIRFRLVDGSNIQNGLLQMFFKNRWRYVCTEFFRWFDYDASLTCRMMGFRNGSVIPYRINSSDSLWYGLQIDHPACRSNLDEHVLDCPGVRVPPRLGLHICDDKQYVRLQCDGFFDSLSVLNWGGIVFERKFSTNKLSDIPEISDSASPVFNDINQRQSILNYVDILHAGLRPELTIRHYAERYAALTVFDNLINPLFDNITVLYSASDGMNFSNVGSSIRLRNSVSAYNRGTHIFNYELLFPSLICYFPGHGIAVTSRYGNVTLDNVHIFDNAGDGVYYAMNNTEWSLREQEESPKRLYKSFCETANSVEFPSYFTYRPPAAGTCCTQAFSSIYNTRLTVHFQSVFLADYRTRYRIELYNGQFDMMPLLANITFNRTLESLSSFSNELLVRLCHSCDDVRSLSCWNQSDRIQLYVVNDDGRDADVHIWNSRIVNNSLSGVRVVNLRSLIEINQTIINHNQRHGLDIDSGAGALWTYHSKFNSNGEDGIHMIYDGGERRISYSDISFNNQHGISIRLDSPPTGSLLSSINFPTFACRQITFINGSSIRSNGFYGLWQRATCHPSLFCINGSLFERSVYDAMRFDSCQHEWRPQKVIDYQFRSPMIPFNSLLPPPPPPSIIYQAPINVYPDYPSWIPVALLYANETGNTIINVTWNRFLNNKRVGLRLNPIQNVLGDIANNSFIGHENGALLIVGNQSNWIEDVYLRNVTLRILFNNFTNNYGRNFIVSLDLNELSPYQTILFMYNRLIDNNITSKISQFLNARSRTPGVLTIGSSHIRITRNIFGNNQSQYDIVSQLTNSSAIIKADMNFFTAIYPPPYTLTKTPLSSYERNQHLQSAVHNYQLYQRQEMPLRQVSPIHRLYNRTRRQQQMQVQPVSQISYSYLSEPYDLRNDFFPLDSVFQRPYAPPQTVQYYLPETQQEILSVPSINKSVLLSSTNNDWAYYASPASPTPYYFSLYYDRPELCFSQWPKIRERIFDQHNRSNLASILWYPFLCSDRNLTTEIWRCQLPNCGFETTSFRIDPLTSTIGGIIDMDYNLSPGRYTVINDILIKPDKRFTIQSSQLEFLNGIGIFVYGELIIQGVDGSPTRLDLFNNKTSTSILVNQQKQQEQSQRGIMLIDGANIYEGRLFITSQNDGSGTVCNHGWTKENSMLVCMSLGFIHDPNEYLYPIININQTNTNDPIIWNEVDCDLYQDQSIEQCRKETVHTCDHADDVWIKCLPSSWAGIHIFPTYSKTHLEFVHIDSAGQYDIHKDEIQAGLHIDLLAHPSNRLKNLTFTNNIIGLQINHIHPANYDYSIIHYSSFNQNYYTGALLHSSFLNFSHCTFTHNLYSGMKFDTSFNYYELEQLRINLLKSQTTVHTIDLLYEQSYELERNKFAFITTTFGGYNADDNILFNTLNIRTDPSYILIVDLIDYNPLSNLNEQLIICEVECQQRMGLTQSLSYKKWSLANDRDLFPLITSYSSLQFHYRLYRYRTSRLTFIIYSIPAPIFTQGKFLSDISIRFHRGLFSYNQHDIVTYLNDREKTNNQYALTNQLKTDTERLIEQLLMGTRMVNDDPVLDIIEEEHRNIRKEFQQEEFEDKKLKRQITMINIKRRYKNSTIQIDECLFEYNQNRSIFIDHQSKKLHENKVEENIQMLMNETIQQRKQFIPIQFTCRIDKSIFINNRQVLNLDAHPMIFSDRLIRFEITHTNFTQNHDLLLNLTFPRLYPFNRTIFASLSIWPYFPTKSIYTRSPLIYSIPSHAVRIYKNSFISNEHSSIRLTGFHTSFNLTHSLFENNLNYQTSLIDLRHIEKDFLLDGNIFLRNQVHNLLSFDSNGHAPFHNDLLYQSSIIFNRFIDNKPSLLTKYPYLPSSCIRLIGSYNVTIQRNLFENIHYDYELVAALIIDTINTTLDTTVNWWGSDVGQAIQNRILDFTKRSDHAYVQWNPFLACRELTCAQIKLPIQTILQMNRPLRGLITSNTLIHKRREPYLINGDLIVMPGVKLTIEAGVELHFAPNTGLLVLGHLNATGTPKDPIVMKLANKEFVMEQIANGHNPFQYHFTDEVPFAKYKYNPFIDRLQIRLDIGRTPNEGFLQIYNWTRRDWSYVCYDTFRQLFSYRLICHQLGLPWKNVLAHPDSFYLYDYQKLPLWQETIDCSGNEPAISSCSFTNEYNNTCTKLFYISCYDDNLLYTLNSKVQPEFANNLGGHPLPFSSPTYESPQSWNGIRFANSEYEEDLSSLDYTINDQSLLRFVLISETNDYQPAIQTIYRTPAIERIHIEHSRHIGFEFLLPKQSVLFGYSQITNSLDLAINGLVYYGQSTDEKSTFDLLYEQSIHGQPFSLLNLCNAHRIVNVKYRLITYYKYEYDYRTCSKLFCSNNPYKIGIRFFQINLLNSTYQNDWIEIHRVMNDEDGNERNELLTHITNGSSDAAWRQFYSIEKGCLRITIHASSGSIHHGFMAEITLFPVTPFSTREIIHQISDNIILGNQQGVLRYMSAGERSANIYFQSNTLLYNGYYRYNSSSSPINFFLFQNAQRFYFGNNWLSKNLGGTCIQCYSQSLSSIFNGHLYNNVFYRNNNDSVLTFYGMEMSAFCNLYAIQNAFLFNDAYDRNIIEFDSVVANFSRNQVYNNTGVNIISMIGFEKITAPFPAVEMNSFRNNRAVGNLNQQLFDRTGAVIEVGNPRQIYAFNTFDNWDSRYEMRTKSRLFEPNRMESRSVNASSNFWGRIGDADDIGARIYDKYDNKSLIEVNYYPPYLDSSRLRQGKCDPGWTLDDTLCYIYLGAITTYRIAQEMCISVDARITRRDTPLNRLAILRSLVRTSQYQGINSDAVPSSGIWLRKENNEVCRIFNDMETMDVSCSSTAAFICEKEQQFDGVRLIIRGDLLLAIACILLMIILIILFICCWYCKSRQRRKDNFQRQNSLRRSVKQEMNKQSTLSLHKSNDNTLVKSSTLSTLTNGTTNKLPLSSLSLSSRPLSSVTMNSDNDLSTSSPLHHDFSLLKLNHNLPKASTPALSDDTGSQRALVLNTHTDQSSVYSTTTADSATLYRSRRRFERTQTPVIAPSAPPITHRRSLRNLHQQDSTASVSTGSISPPPAYVSPAHQPRRHRSDQLHLLTPNNTKRSYAIGTQIDSHSQTSSRSSTRHEIPPPLETDI</sequence>
<evidence type="ECO:0000256" key="7">
    <source>
        <dbReference type="SAM" id="Phobius"/>
    </source>
</evidence>
<dbReference type="Proteomes" id="UP000663844">
    <property type="component" value="Unassembled WGS sequence"/>
</dbReference>
<evidence type="ECO:0000256" key="6">
    <source>
        <dbReference type="SAM" id="MobiDB-lite"/>
    </source>
</evidence>
<dbReference type="InterPro" id="IPR036772">
    <property type="entry name" value="SRCR-like_dom_sf"/>
</dbReference>
<dbReference type="PANTHER" id="PTHR47653">
    <property type="entry name" value="PROTEIN BARK BEETLE"/>
    <property type="match status" value="1"/>
</dbReference>
<accession>A0A818G3M9</accession>
<name>A0A818G3M9_9BILA</name>
<dbReference type="EMBL" id="CAJOAZ010000006">
    <property type="protein sequence ID" value="CAF3483791.1"/>
    <property type="molecule type" value="Genomic_DNA"/>
</dbReference>
<evidence type="ECO:0000256" key="1">
    <source>
        <dbReference type="ARBA" id="ARBA00022729"/>
    </source>
</evidence>
<keyword evidence="7" id="KW-0472">Membrane</keyword>
<evidence type="ECO:0000313" key="11">
    <source>
        <dbReference type="Proteomes" id="UP000663844"/>
    </source>
</evidence>
<proteinExistence type="predicted"/>